<keyword evidence="2" id="KW-0472">Membrane</keyword>
<sequence length="122" mass="13071">MVTSTRCKLLFLFCGLITGCYCCCCLCCCFNFCCGKCKPRPPEDSGDYHTLNPDVADLQRGDPVTQQPAPQGAATAPGAFAMPAPGATENTNLNPSDWPIYTPDMTGTSNTNVANDPLNPQW</sequence>
<dbReference type="InterPro" id="IPR051434">
    <property type="entry name" value="DnaJ_C_subfamily_member5"/>
</dbReference>
<dbReference type="PANTHER" id="PTHR44027:SF7">
    <property type="entry name" value="DNAJ HOMOLOG SUBFAMILY C MEMBER 5 HOMOLOG"/>
    <property type="match status" value="1"/>
</dbReference>
<dbReference type="EMBL" id="GIIL01007095">
    <property type="protein sequence ID" value="NOV50821.1"/>
    <property type="molecule type" value="Transcribed_RNA"/>
</dbReference>
<dbReference type="PANTHER" id="PTHR44027">
    <property type="entry name" value="DNAJ HOMOLOG SUBFAMILY C MEMBER 5 HOMOLOG"/>
    <property type="match status" value="1"/>
</dbReference>
<comment type="subcellular location">
    <subcellularLocation>
        <location evidence="1">Membrane</location>
    </subcellularLocation>
</comment>
<feature type="chain" id="PRO_5027043220" evidence="5">
    <location>
        <begin position="23"/>
        <end position="122"/>
    </location>
</feature>
<feature type="signal peptide" evidence="5">
    <location>
        <begin position="1"/>
        <end position="22"/>
    </location>
</feature>
<organism evidence="6">
    <name type="scientific">Xenopsylla cheopis</name>
    <name type="common">Oriental rat flea</name>
    <name type="synonym">Pulex cheopis</name>
    <dbReference type="NCBI Taxonomy" id="163159"/>
    <lineage>
        <taxon>Eukaryota</taxon>
        <taxon>Metazoa</taxon>
        <taxon>Ecdysozoa</taxon>
        <taxon>Arthropoda</taxon>
        <taxon>Hexapoda</taxon>
        <taxon>Insecta</taxon>
        <taxon>Pterygota</taxon>
        <taxon>Neoptera</taxon>
        <taxon>Endopterygota</taxon>
        <taxon>Siphonaptera</taxon>
        <taxon>Pulicidae</taxon>
        <taxon>Xenopsyllinae</taxon>
        <taxon>Xenopsylla</taxon>
    </lineage>
</organism>
<keyword evidence="5" id="KW-0732">Signal</keyword>
<dbReference type="AlphaFoldDB" id="A0A6M2E0H0"/>
<evidence type="ECO:0000256" key="3">
    <source>
        <dbReference type="ARBA" id="ARBA00023186"/>
    </source>
</evidence>
<feature type="compositionally biased region" description="Low complexity" evidence="4">
    <location>
        <begin position="65"/>
        <end position="88"/>
    </location>
</feature>
<evidence type="ECO:0000256" key="5">
    <source>
        <dbReference type="SAM" id="SignalP"/>
    </source>
</evidence>
<protein>
    <submittedName>
        <fullName evidence="6">Putative secreted protein</fullName>
    </submittedName>
</protein>
<evidence type="ECO:0000256" key="1">
    <source>
        <dbReference type="ARBA" id="ARBA00004370"/>
    </source>
</evidence>
<keyword evidence="3" id="KW-0143">Chaperone</keyword>
<name>A0A6M2E0H0_XENCH</name>
<evidence type="ECO:0000313" key="6">
    <source>
        <dbReference type="EMBL" id="NOV50821.1"/>
    </source>
</evidence>
<feature type="compositionally biased region" description="Polar residues" evidence="4">
    <location>
        <begin position="105"/>
        <end position="122"/>
    </location>
</feature>
<proteinExistence type="predicted"/>
<accession>A0A6M2E0H0</accession>
<evidence type="ECO:0000256" key="4">
    <source>
        <dbReference type="SAM" id="MobiDB-lite"/>
    </source>
</evidence>
<dbReference type="GO" id="GO:0016020">
    <property type="term" value="C:membrane"/>
    <property type="evidence" value="ECO:0007669"/>
    <property type="project" value="UniProtKB-SubCell"/>
</dbReference>
<dbReference type="PROSITE" id="PS51257">
    <property type="entry name" value="PROKAR_LIPOPROTEIN"/>
    <property type="match status" value="1"/>
</dbReference>
<reference evidence="6" key="1">
    <citation type="submission" date="2020-03" db="EMBL/GenBank/DDBJ databases">
        <title>Transcriptomic Profiling of the Digestive Tract of the Rat Flea, Xenopsylla cheopis, Following Blood Feeding and Infection with Yersinia pestis.</title>
        <authorList>
            <person name="Bland D.M."/>
            <person name="Martens C.A."/>
            <person name="Virtaneva K."/>
            <person name="Kanakabandi K."/>
            <person name="Long D."/>
            <person name="Rosenke R."/>
            <person name="Saturday G.A."/>
            <person name="Hoyt F.H."/>
            <person name="Bruno D.P."/>
            <person name="Ribeiro J.M.C."/>
            <person name="Hinnebusch J."/>
        </authorList>
    </citation>
    <scope>NUCLEOTIDE SEQUENCE</scope>
</reference>
<dbReference type="GO" id="GO:0005737">
    <property type="term" value="C:cytoplasm"/>
    <property type="evidence" value="ECO:0007669"/>
    <property type="project" value="UniProtKB-ARBA"/>
</dbReference>
<dbReference type="GO" id="GO:1900073">
    <property type="term" value="P:regulation of neuromuscular synaptic transmission"/>
    <property type="evidence" value="ECO:0007669"/>
    <property type="project" value="TreeGrafter"/>
</dbReference>
<evidence type="ECO:0000256" key="2">
    <source>
        <dbReference type="ARBA" id="ARBA00023136"/>
    </source>
</evidence>
<dbReference type="GO" id="GO:0061177">
    <property type="term" value="C:type Is terminal bouton"/>
    <property type="evidence" value="ECO:0007669"/>
    <property type="project" value="TreeGrafter"/>
</dbReference>
<feature type="region of interest" description="Disordered" evidence="4">
    <location>
        <begin position="41"/>
        <end position="122"/>
    </location>
</feature>